<evidence type="ECO:0000313" key="7">
    <source>
        <dbReference type="EMBL" id="KAF0716457.1"/>
    </source>
</evidence>
<keyword evidence="5" id="KW-0479">Metal-binding</keyword>
<dbReference type="Pfam" id="PF00078">
    <property type="entry name" value="RVT_1"/>
    <property type="match status" value="1"/>
</dbReference>
<dbReference type="Gene3D" id="4.10.60.10">
    <property type="entry name" value="Zinc finger, CCHC-type"/>
    <property type="match status" value="1"/>
</dbReference>
<protein>
    <recommendedName>
        <fullName evidence="6">CCHC-type domain-containing protein</fullName>
    </recommendedName>
</protein>
<evidence type="ECO:0000256" key="5">
    <source>
        <dbReference type="PROSITE-ProRule" id="PRU00047"/>
    </source>
</evidence>
<dbReference type="InterPro" id="IPR021109">
    <property type="entry name" value="Peptidase_aspartic_dom_sf"/>
</dbReference>
<dbReference type="SUPFAM" id="SSF56672">
    <property type="entry name" value="DNA/RNA polymerases"/>
    <property type="match status" value="1"/>
</dbReference>
<dbReference type="EMBL" id="VUJU01009988">
    <property type="protein sequence ID" value="KAF0716457.1"/>
    <property type="molecule type" value="Genomic_DNA"/>
</dbReference>
<keyword evidence="5" id="KW-0863">Zinc-finger</keyword>
<comment type="caution">
    <text evidence="7">The sequence shown here is derived from an EMBL/GenBank/DDBJ whole genome shotgun (WGS) entry which is preliminary data.</text>
</comment>
<keyword evidence="4" id="KW-0378">Hydrolase</keyword>
<dbReference type="InterPro" id="IPR000477">
    <property type="entry name" value="RT_dom"/>
</dbReference>
<dbReference type="Proteomes" id="UP000478052">
    <property type="component" value="Unassembled WGS sequence"/>
</dbReference>
<reference evidence="7 8" key="1">
    <citation type="submission" date="2019-08" db="EMBL/GenBank/DDBJ databases">
        <title>Whole genome of Aphis craccivora.</title>
        <authorList>
            <person name="Voronova N.V."/>
            <person name="Shulinski R.S."/>
            <person name="Bandarenka Y.V."/>
            <person name="Zhorov D.G."/>
            <person name="Warner D."/>
        </authorList>
    </citation>
    <scope>NUCLEOTIDE SEQUENCE [LARGE SCALE GENOMIC DNA]</scope>
    <source>
        <strain evidence="7">180601</strain>
        <tissue evidence="7">Whole Body</tissue>
    </source>
</reference>
<accession>A0A6G0W2N3</accession>
<keyword evidence="1" id="KW-0808">Transferase</keyword>
<evidence type="ECO:0000259" key="6">
    <source>
        <dbReference type="PROSITE" id="PS50158"/>
    </source>
</evidence>
<keyword evidence="8" id="KW-1185">Reference proteome</keyword>
<evidence type="ECO:0000256" key="2">
    <source>
        <dbReference type="ARBA" id="ARBA00022695"/>
    </source>
</evidence>
<name>A0A6G0W2N3_APHCR</name>
<dbReference type="PROSITE" id="PS50158">
    <property type="entry name" value="ZF_CCHC"/>
    <property type="match status" value="1"/>
</dbReference>
<dbReference type="InterPro" id="IPR050951">
    <property type="entry name" value="Retrovirus_Pol_polyprotein"/>
</dbReference>
<proteinExistence type="predicted"/>
<evidence type="ECO:0000313" key="8">
    <source>
        <dbReference type="Proteomes" id="UP000478052"/>
    </source>
</evidence>
<feature type="non-terminal residue" evidence="7">
    <location>
        <position position="1185"/>
    </location>
</feature>
<dbReference type="AlphaFoldDB" id="A0A6G0W2N3"/>
<keyword evidence="5" id="KW-0862">Zinc</keyword>
<dbReference type="GO" id="GO:0003676">
    <property type="term" value="F:nucleic acid binding"/>
    <property type="evidence" value="ECO:0007669"/>
    <property type="project" value="InterPro"/>
</dbReference>
<dbReference type="PANTHER" id="PTHR37984:SF5">
    <property type="entry name" value="PROTEIN NYNRIN-LIKE"/>
    <property type="match status" value="1"/>
</dbReference>
<dbReference type="Gene3D" id="2.40.70.10">
    <property type="entry name" value="Acid Proteases"/>
    <property type="match status" value="1"/>
</dbReference>
<dbReference type="OrthoDB" id="6612707at2759"/>
<dbReference type="GO" id="GO:0008270">
    <property type="term" value="F:zinc ion binding"/>
    <property type="evidence" value="ECO:0007669"/>
    <property type="project" value="UniProtKB-KW"/>
</dbReference>
<dbReference type="Pfam" id="PF13650">
    <property type="entry name" value="Asp_protease_2"/>
    <property type="match status" value="1"/>
</dbReference>
<organism evidence="7 8">
    <name type="scientific">Aphis craccivora</name>
    <name type="common">Cowpea aphid</name>
    <dbReference type="NCBI Taxonomy" id="307492"/>
    <lineage>
        <taxon>Eukaryota</taxon>
        <taxon>Metazoa</taxon>
        <taxon>Ecdysozoa</taxon>
        <taxon>Arthropoda</taxon>
        <taxon>Hexapoda</taxon>
        <taxon>Insecta</taxon>
        <taxon>Pterygota</taxon>
        <taxon>Neoptera</taxon>
        <taxon>Paraneoptera</taxon>
        <taxon>Hemiptera</taxon>
        <taxon>Sternorrhyncha</taxon>
        <taxon>Aphidomorpha</taxon>
        <taxon>Aphidoidea</taxon>
        <taxon>Aphididae</taxon>
        <taxon>Aphidini</taxon>
        <taxon>Aphis</taxon>
        <taxon>Aphis</taxon>
    </lineage>
</organism>
<dbReference type="SUPFAM" id="SSF57756">
    <property type="entry name" value="Retrovirus zinc finger-like domains"/>
    <property type="match status" value="1"/>
</dbReference>
<dbReference type="InterPro" id="IPR001878">
    <property type="entry name" value="Znf_CCHC"/>
</dbReference>
<dbReference type="Gene3D" id="3.30.70.270">
    <property type="match status" value="2"/>
</dbReference>
<evidence type="ECO:0000256" key="4">
    <source>
        <dbReference type="ARBA" id="ARBA00022759"/>
    </source>
</evidence>
<dbReference type="GO" id="GO:0004519">
    <property type="term" value="F:endonuclease activity"/>
    <property type="evidence" value="ECO:0007669"/>
    <property type="project" value="UniProtKB-KW"/>
</dbReference>
<keyword evidence="2" id="KW-0548">Nucleotidyltransferase</keyword>
<gene>
    <name evidence="7" type="ORF">FWK35_00026785</name>
</gene>
<evidence type="ECO:0000256" key="1">
    <source>
        <dbReference type="ARBA" id="ARBA00022679"/>
    </source>
</evidence>
<keyword evidence="4" id="KW-0255">Endonuclease</keyword>
<dbReference type="InterPro" id="IPR043128">
    <property type="entry name" value="Rev_trsase/Diguanyl_cyclase"/>
</dbReference>
<dbReference type="PANTHER" id="PTHR37984">
    <property type="entry name" value="PROTEIN CBG26694"/>
    <property type="match status" value="1"/>
</dbReference>
<dbReference type="SMART" id="SM00343">
    <property type="entry name" value="ZnF_C2HC"/>
    <property type="match status" value="1"/>
</dbReference>
<sequence length="1185" mass="134325">MTVFHYQDPTFPKVNGVSDRGELDLIRYTVDRLKSIFRGAGKKSNQETFNNKVMQIDSLPSFTLISEMVQTMRAELDDNLSELEDVFNSTTAKVDVSSTVVKKKRTNTALARLWKITTTTLAGILIIINKLRVGVVQHLKISEFEAADRKPGAETVIWACTHKNGHKTPATIVLDEDIMGYMDRYYMLRRKVSNTCVLNFFITNTGNPVTKFFDHLNLECVNRNIRLPGKDGRPGEILKINAGLIRKQLETAVSGEYDAAIKTQIAARLDHTEDTARRHYYIPTGESSRMQQRAVTSVTQTSGMKEYILLSIENFVDDHNAYYDMESYEEFEKKVMSNKYVATMFPEAQFTMAMYEEVRRHVQETLMEPRAKAIAEEAHAANYKTNEFSISILWTLLQALNKTSWLKDVNKEIMYRKVLPILRRLNEGGSSAWERSSSGKWDIGSEKRSVSIADRVENFDVVFVTCFVILLELVRLELRRLAPVCAVTVIACGIIALRNRRRRRRIMNSLLSLNNYGNKSSKRLFRVTRTPELPTLDASVFSKSSSHQPALDFRVLPDLDKTVGVFNGRESTHTSADWLTSVEGGGKRLVCRPYVQRLQDFRTQFNATFIRAVRMSDRREALHQRYQAKDEHSMDYFQSKVRLCRDLLLPYDEVRDHVIQGLYSRELAMYVLSKVHKDENDLLADILDCRERMDSLRSTIAKTERPIKTKDTGRYSVVQRNQPVIEVPNDKKTWKRTVPIDYKTNFEVGHLSRDYPTKRKLMMCFHCGVTGHMKTNCPNLQQVNAVVERKGVEGHHPYQKIGIINGCGFIALLDTGSHFTLLKSTVAIRCGLNIRPSAIPLYGVGSTVIPALETVDGVNAGPVVTLVVPDDAQRPDIIVGRNWLDSPAVAYHKARGQLVLTEANVVNKISDTTVMTLGGEFDCLHVVGSETEVDANADEIAQLQELMNNYQDCFATGLEELGCTQLVKMDITEVPGSKPVMCKPYKTTAAERAEIDSIISDWKRCGLVTETRFPYASPVLLVKQGAGKHRLCVDYRRLNKQTLRQHFPLPNMNKQLQSLGNSKLFAQLDLASGYLQIPLTEDASAKTAFITEDTIGELSACRSGYLEQWRNDMVIDAHDWPDMLDKLRLVFDQLRNACLTFKPSKCVFGARRIEFLVFIIGDGCIQPGELKTRAISEFPTPEDLM</sequence>
<evidence type="ECO:0000256" key="3">
    <source>
        <dbReference type="ARBA" id="ARBA00022722"/>
    </source>
</evidence>
<dbReference type="InterPro" id="IPR043502">
    <property type="entry name" value="DNA/RNA_pol_sf"/>
</dbReference>
<dbReference type="GO" id="GO:0071897">
    <property type="term" value="P:DNA biosynthetic process"/>
    <property type="evidence" value="ECO:0007669"/>
    <property type="project" value="UniProtKB-ARBA"/>
</dbReference>
<keyword evidence="3" id="KW-0540">Nuclease</keyword>
<dbReference type="Gene3D" id="3.10.10.10">
    <property type="entry name" value="HIV Type 1 Reverse Transcriptase, subunit A, domain 1"/>
    <property type="match status" value="1"/>
</dbReference>
<dbReference type="InterPro" id="IPR036875">
    <property type="entry name" value="Znf_CCHC_sf"/>
</dbReference>
<dbReference type="GO" id="GO:0016779">
    <property type="term" value="F:nucleotidyltransferase activity"/>
    <property type="evidence" value="ECO:0007669"/>
    <property type="project" value="UniProtKB-KW"/>
</dbReference>
<dbReference type="SUPFAM" id="SSF50630">
    <property type="entry name" value="Acid proteases"/>
    <property type="match status" value="1"/>
</dbReference>
<feature type="domain" description="CCHC-type" evidence="6">
    <location>
        <begin position="764"/>
        <end position="779"/>
    </location>
</feature>
<dbReference type="CDD" id="cd01647">
    <property type="entry name" value="RT_LTR"/>
    <property type="match status" value="1"/>
</dbReference>